<dbReference type="Proteomes" id="UP000315439">
    <property type="component" value="Unassembled WGS sequence"/>
</dbReference>
<dbReference type="InterPro" id="IPR011257">
    <property type="entry name" value="DNA_glycosylase"/>
</dbReference>
<organism evidence="2 3">
    <name type="scientific">Aliikangiella coralliicola</name>
    <dbReference type="NCBI Taxonomy" id="2592383"/>
    <lineage>
        <taxon>Bacteria</taxon>
        <taxon>Pseudomonadati</taxon>
        <taxon>Pseudomonadota</taxon>
        <taxon>Gammaproteobacteria</taxon>
        <taxon>Oceanospirillales</taxon>
        <taxon>Pleioneaceae</taxon>
        <taxon>Aliikangiella</taxon>
    </lineage>
</organism>
<evidence type="ECO:0000313" key="3">
    <source>
        <dbReference type="Proteomes" id="UP000315439"/>
    </source>
</evidence>
<sequence length="55" mass="6303">MKRCGWVGKDSIYIDYHDNEWGVPVYDSELLSTFAILRPANSENNQVDSLVKNLT</sequence>
<feature type="binding site" evidence="1">
    <location>
        <position position="17"/>
    </location>
    <ligand>
        <name>Zn(2+)</name>
        <dbReference type="ChEBI" id="CHEBI:29105"/>
    </ligand>
</feature>
<evidence type="ECO:0008006" key="4">
    <source>
        <dbReference type="Google" id="ProtNLM"/>
    </source>
</evidence>
<gene>
    <name evidence="2" type="ORF">FLL46_06375</name>
</gene>
<dbReference type="EMBL" id="VIKS01000004">
    <property type="protein sequence ID" value="TQV88150.1"/>
    <property type="molecule type" value="Genomic_DNA"/>
</dbReference>
<dbReference type="OrthoDB" id="9807664at2"/>
<evidence type="ECO:0000256" key="1">
    <source>
        <dbReference type="PIRSR" id="PIRSR605019-1"/>
    </source>
</evidence>
<keyword evidence="1" id="KW-0479">Metal-binding</keyword>
<dbReference type="GO" id="GO:0008725">
    <property type="term" value="F:DNA-3-methyladenine glycosylase activity"/>
    <property type="evidence" value="ECO:0007669"/>
    <property type="project" value="InterPro"/>
</dbReference>
<name>A0A545UF98_9GAMM</name>
<comment type="caution">
    <text evidence="2">The sequence shown here is derived from an EMBL/GenBank/DDBJ whole genome shotgun (WGS) entry which is preliminary data.</text>
</comment>
<keyword evidence="1" id="KW-0862">Zinc</keyword>
<dbReference type="InterPro" id="IPR005019">
    <property type="entry name" value="Adenine_glyco"/>
</dbReference>
<reference evidence="2 3" key="1">
    <citation type="submission" date="2019-07" db="EMBL/GenBank/DDBJ databases">
        <title>Draft genome for Aliikangiella sp. M105.</title>
        <authorList>
            <person name="Wang G."/>
        </authorList>
    </citation>
    <scope>NUCLEOTIDE SEQUENCE [LARGE SCALE GENOMIC DNA]</scope>
    <source>
        <strain evidence="2 3">M105</strain>
    </source>
</reference>
<proteinExistence type="predicted"/>
<accession>A0A545UF98</accession>
<feature type="binding site" evidence="1">
    <location>
        <position position="4"/>
    </location>
    <ligand>
        <name>Zn(2+)</name>
        <dbReference type="ChEBI" id="CHEBI:29105"/>
    </ligand>
</feature>
<keyword evidence="3" id="KW-1185">Reference proteome</keyword>
<dbReference type="GO" id="GO:0006284">
    <property type="term" value="P:base-excision repair"/>
    <property type="evidence" value="ECO:0007669"/>
    <property type="project" value="InterPro"/>
</dbReference>
<dbReference type="Gene3D" id="1.10.340.30">
    <property type="entry name" value="Hypothetical protein, domain 2"/>
    <property type="match status" value="1"/>
</dbReference>
<protein>
    <recommendedName>
        <fullName evidence="4">DNA-3-methyladenine glycosylase I</fullName>
    </recommendedName>
</protein>
<evidence type="ECO:0000313" key="2">
    <source>
        <dbReference type="EMBL" id="TQV88150.1"/>
    </source>
</evidence>
<dbReference type="SUPFAM" id="SSF48150">
    <property type="entry name" value="DNA-glycosylase"/>
    <property type="match status" value="1"/>
</dbReference>
<dbReference type="Pfam" id="PF03352">
    <property type="entry name" value="Adenine_glyco"/>
    <property type="match status" value="1"/>
</dbReference>
<dbReference type="GO" id="GO:0046872">
    <property type="term" value="F:metal ion binding"/>
    <property type="evidence" value="ECO:0007669"/>
    <property type="project" value="UniProtKB-KW"/>
</dbReference>
<dbReference type="AlphaFoldDB" id="A0A545UF98"/>
<dbReference type="RefSeq" id="WP_142892659.1">
    <property type="nucleotide sequence ID" value="NZ_ML660162.1"/>
</dbReference>